<evidence type="ECO:0000256" key="14">
    <source>
        <dbReference type="SAM" id="MobiDB-lite"/>
    </source>
</evidence>
<keyword evidence="8" id="KW-0862">Zinc</keyword>
<dbReference type="GO" id="GO:0006281">
    <property type="term" value="P:DNA repair"/>
    <property type="evidence" value="ECO:0007669"/>
    <property type="project" value="UniProtKB-KW"/>
</dbReference>
<comment type="caution">
    <text evidence="16">The sequence shown here is derived from an EMBL/GenBank/DDBJ whole genome shotgun (WGS) entry which is preliminary data.</text>
</comment>
<evidence type="ECO:0000256" key="9">
    <source>
        <dbReference type="ARBA" id="ARBA00022839"/>
    </source>
</evidence>
<dbReference type="GO" id="GO:0017005">
    <property type="term" value="F:3'-tyrosyl-DNA phosphodiesterase activity"/>
    <property type="evidence" value="ECO:0007669"/>
    <property type="project" value="TreeGrafter"/>
</dbReference>
<organism evidence="16 17">
    <name type="scientific">Physocladia obscura</name>
    <dbReference type="NCBI Taxonomy" id="109957"/>
    <lineage>
        <taxon>Eukaryota</taxon>
        <taxon>Fungi</taxon>
        <taxon>Fungi incertae sedis</taxon>
        <taxon>Chytridiomycota</taxon>
        <taxon>Chytridiomycota incertae sedis</taxon>
        <taxon>Chytridiomycetes</taxon>
        <taxon>Chytridiales</taxon>
        <taxon>Chytriomycetaceae</taxon>
        <taxon>Physocladia</taxon>
    </lineage>
</organism>
<feature type="active site" description="Proton donor/acceptor" evidence="12">
    <location>
        <position position="442"/>
    </location>
</feature>
<dbReference type="Pfam" id="PF06087">
    <property type="entry name" value="Tyr-DNA_phospho"/>
    <property type="match status" value="1"/>
</dbReference>
<dbReference type="InterPro" id="IPR010347">
    <property type="entry name" value="Tdp1"/>
</dbReference>
<evidence type="ECO:0000256" key="6">
    <source>
        <dbReference type="ARBA" id="ARBA00022771"/>
    </source>
</evidence>
<keyword evidence="5" id="KW-0227">DNA damage</keyword>
<feature type="active site" description="Nucleophile" evidence="12">
    <location>
        <position position="205"/>
    </location>
</feature>
<keyword evidence="17" id="KW-1185">Reference proteome</keyword>
<name>A0AAD5XH20_9FUNG</name>
<keyword evidence="4" id="KW-0479">Metal-binding</keyword>
<comment type="similarity">
    <text evidence="2">Belongs to the tyrosyl-DNA phosphodiesterase family.</text>
</comment>
<keyword evidence="7" id="KW-0378">Hydrolase</keyword>
<dbReference type="InterPro" id="IPR001876">
    <property type="entry name" value="Znf_RanBP2"/>
</dbReference>
<reference evidence="16" key="1">
    <citation type="submission" date="2020-05" db="EMBL/GenBank/DDBJ databases">
        <title>Phylogenomic resolution of chytrid fungi.</title>
        <authorList>
            <person name="Stajich J.E."/>
            <person name="Amses K."/>
            <person name="Simmons R."/>
            <person name="Seto K."/>
            <person name="Myers J."/>
            <person name="Bonds A."/>
            <person name="Quandt C.A."/>
            <person name="Barry K."/>
            <person name="Liu P."/>
            <person name="Grigoriev I."/>
            <person name="Longcore J.E."/>
            <person name="James T.Y."/>
        </authorList>
    </citation>
    <scope>NUCLEOTIDE SEQUENCE</scope>
    <source>
        <strain evidence="16">JEL0513</strain>
    </source>
</reference>
<dbReference type="SUPFAM" id="SSF56024">
    <property type="entry name" value="Phospholipase D/nuclease"/>
    <property type="match status" value="2"/>
</dbReference>
<keyword evidence="11" id="KW-0539">Nucleus</keyword>
<dbReference type="AlphaFoldDB" id="A0AAD5XH20"/>
<evidence type="ECO:0000256" key="10">
    <source>
        <dbReference type="ARBA" id="ARBA00023204"/>
    </source>
</evidence>
<feature type="domain" description="RanBP2-type" evidence="15">
    <location>
        <begin position="3"/>
        <end position="28"/>
    </location>
</feature>
<protein>
    <recommendedName>
        <fullName evidence="15">RanBP2-type domain-containing protein</fullName>
    </recommendedName>
</protein>
<evidence type="ECO:0000259" key="15">
    <source>
        <dbReference type="SMART" id="SM00547"/>
    </source>
</evidence>
<dbReference type="EMBL" id="JADGJH010001059">
    <property type="protein sequence ID" value="KAJ3119458.1"/>
    <property type="molecule type" value="Genomic_DNA"/>
</dbReference>
<proteinExistence type="inferred from homology"/>
<dbReference type="GO" id="GO:0004527">
    <property type="term" value="F:exonuclease activity"/>
    <property type="evidence" value="ECO:0007669"/>
    <property type="project" value="UniProtKB-KW"/>
</dbReference>
<dbReference type="GO" id="GO:0005634">
    <property type="term" value="C:nucleus"/>
    <property type="evidence" value="ECO:0007669"/>
    <property type="project" value="UniProtKB-SubCell"/>
</dbReference>
<dbReference type="Proteomes" id="UP001211907">
    <property type="component" value="Unassembled WGS sequence"/>
</dbReference>
<feature type="region of interest" description="Disordered" evidence="14">
    <location>
        <begin position="38"/>
        <end position="59"/>
    </location>
</feature>
<dbReference type="SMART" id="SM00547">
    <property type="entry name" value="ZnF_RBZ"/>
    <property type="match status" value="1"/>
</dbReference>
<feature type="binding site" evidence="13">
    <location>
        <position position="207"/>
    </location>
    <ligand>
        <name>substrate</name>
    </ligand>
</feature>
<evidence type="ECO:0000256" key="1">
    <source>
        <dbReference type="ARBA" id="ARBA00004123"/>
    </source>
</evidence>
<evidence type="ECO:0000313" key="16">
    <source>
        <dbReference type="EMBL" id="KAJ3119458.1"/>
    </source>
</evidence>
<keyword evidence="10" id="KW-0234">DNA repair</keyword>
<dbReference type="PANTHER" id="PTHR12415:SF0">
    <property type="entry name" value="TYROSYL-DNA PHOSPHODIESTERASE 1"/>
    <property type="match status" value="1"/>
</dbReference>
<evidence type="ECO:0000313" key="17">
    <source>
        <dbReference type="Proteomes" id="UP001211907"/>
    </source>
</evidence>
<evidence type="ECO:0000256" key="13">
    <source>
        <dbReference type="PIRSR" id="PIRSR610347-2"/>
    </source>
</evidence>
<sequence>MSSEWECGACTFLNPKKYGLVCEVCGTERTRSISAVPAASTSQTVEGEKSETGALSKTTNSVQLTAPEQISRAQMERERLARRAAQLDYSQGSKKRVLPFSDNNDNNQRTTLSRPASAHRICLTAIKPFPCSNTTVSFDQIVQKRQIRAAFFSSFQSDFEWIANHLPPHIKICFALHNPKRTPPRRQNNITLVYPKLTAGYSIMHVKLCVLYYDAYVRVVISSANLVDYDWESLENVVWFQDFPKTVGSSGSSGVAIAGSEKTVGDVFREDLIKLLKDMEVDEWVYEDLSAFDFSPCRAHLVISKPSTQTGENLSKYGIGRLSAIALLLSKKTPIPESVDMKYQTSSLGSLAPDWLSSFESAARGTLLESKDNTTTSAEEVSPPPPPPTIKIVYPTAKTVATSIRGASGAGTITWFRKTWVECQVKHLLRDSVSTRAGALSHCKIFVCGDTYYYCGSHNFTMSAWGRVEAIGRKKKGMPEREKRVVMTNWEVGVVVEGGDGGIVPFETGEKFVEHGDGIMAAHVI</sequence>
<feature type="binding site" evidence="13">
    <location>
        <position position="444"/>
    </location>
    <ligand>
        <name>substrate</name>
    </ligand>
</feature>
<evidence type="ECO:0000256" key="4">
    <source>
        <dbReference type="ARBA" id="ARBA00022723"/>
    </source>
</evidence>
<evidence type="ECO:0000256" key="2">
    <source>
        <dbReference type="ARBA" id="ARBA00010205"/>
    </source>
</evidence>
<comment type="subcellular location">
    <subcellularLocation>
        <location evidence="1">Nucleus</location>
    </subcellularLocation>
</comment>
<dbReference type="GO" id="GO:0003690">
    <property type="term" value="F:double-stranded DNA binding"/>
    <property type="evidence" value="ECO:0007669"/>
    <property type="project" value="TreeGrafter"/>
</dbReference>
<dbReference type="PANTHER" id="PTHR12415">
    <property type="entry name" value="TYROSYL-DNA PHOSPHODIESTERASE 1"/>
    <property type="match status" value="1"/>
</dbReference>
<evidence type="ECO:0000256" key="7">
    <source>
        <dbReference type="ARBA" id="ARBA00022801"/>
    </source>
</evidence>
<evidence type="ECO:0000256" key="11">
    <source>
        <dbReference type="ARBA" id="ARBA00023242"/>
    </source>
</evidence>
<dbReference type="GO" id="GO:0003697">
    <property type="term" value="F:single-stranded DNA binding"/>
    <property type="evidence" value="ECO:0007669"/>
    <property type="project" value="TreeGrafter"/>
</dbReference>
<feature type="region of interest" description="Disordered" evidence="14">
    <location>
        <begin position="370"/>
        <end position="389"/>
    </location>
</feature>
<keyword evidence="9" id="KW-0269">Exonuclease</keyword>
<dbReference type="Gene3D" id="3.30.870.10">
    <property type="entry name" value="Endonuclease Chain A"/>
    <property type="match status" value="2"/>
</dbReference>
<evidence type="ECO:0000256" key="12">
    <source>
        <dbReference type="PIRSR" id="PIRSR610347-1"/>
    </source>
</evidence>
<dbReference type="GO" id="GO:0008270">
    <property type="term" value="F:zinc ion binding"/>
    <property type="evidence" value="ECO:0007669"/>
    <property type="project" value="UniProtKB-KW"/>
</dbReference>
<dbReference type="Gene3D" id="2.30.30.380">
    <property type="entry name" value="Zn-finger domain of Sec23/24"/>
    <property type="match status" value="1"/>
</dbReference>
<gene>
    <name evidence="16" type="ORF">HK100_000306</name>
</gene>
<dbReference type="CDD" id="cd09122">
    <property type="entry name" value="PLDc_Tdp1_1"/>
    <property type="match status" value="1"/>
</dbReference>
<accession>A0AAD5XH20</accession>
<keyword evidence="6" id="KW-0863">Zinc-finger</keyword>
<evidence type="ECO:0000256" key="3">
    <source>
        <dbReference type="ARBA" id="ARBA00022722"/>
    </source>
</evidence>
<keyword evidence="3" id="KW-0540">Nuclease</keyword>
<evidence type="ECO:0000256" key="5">
    <source>
        <dbReference type="ARBA" id="ARBA00022763"/>
    </source>
</evidence>
<evidence type="ECO:0000256" key="8">
    <source>
        <dbReference type="ARBA" id="ARBA00022833"/>
    </source>
</evidence>